<proteinExistence type="predicted"/>
<evidence type="ECO:0000313" key="2">
    <source>
        <dbReference type="Proteomes" id="UP000636888"/>
    </source>
</evidence>
<protein>
    <submittedName>
        <fullName evidence="1">Uncharacterized protein</fullName>
    </submittedName>
</protein>
<name>A0A8J7IPA7_9BACT</name>
<evidence type="ECO:0000313" key="1">
    <source>
        <dbReference type="EMBL" id="MBJ6725343.1"/>
    </source>
</evidence>
<sequence>MKRVLALLAIVVVFLGLASCGGGGGGGTPSTRVSGVASKGIIKNGLIRIFALNADGSKGALLKETSTDANGAYSASFSYSGAVLVEASGSYTDEATGATKTIPADAPLRAAVEQVSGTAAIAVTPLTELAVQRMEDPVSHNVTVAQIAATNAAVSALFQVDIVGTMPVDALSVTPGASNAQKEHALVLAAVSQLMQDKGEDLPTVIATLKSAIGSDGTLDTTAAQEFRGALATFTASAENQTGIVDLLETHLADIGSVTRNVRLAVTGTAGSIGGLQFQVVLPPGVTVQADSNGNVVAGSLATASGVFAEGVYASANAWKRGRVGVIVASPTGFAFGPFLTLTCQVAPGAAPANGDFQLPVLGAYDSGQAPIDPTGLTVTATLL</sequence>
<keyword evidence="2" id="KW-1185">Reference proteome</keyword>
<organism evidence="1 2">
    <name type="scientific">Geomesophilobacter sediminis</name>
    <dbReference type="NCBI Taxonomy" id="2798584"/>
    <lineage>
        <taxon>Bacteria</taxon>
        <taxon>Pseudomonadati</taxon>
        <taxon>Thermodesulfobacteriota</taxon>
        <taxon>Desulfuromonadia</taxon>
        <taxon>Geobacterales</taxon>
        <taxon>Geobacteraceae</taxon>
        <taxon>Geomesophilobacter</taxon>
    </lineage>
</organism>
<accession>A0A8J7IPA7</accession>
<dbReference type="AlphaFoldDB" id="A0A8J7IPA7"/>
<dbReference type="EMBL" id="JAEMHM010000008">
    <property type="protein sequence ID" value="MBJ6725343.1"/>
    <property type="molecule type" value="Genomic_DNA"/>
</dbReference>
<dbReference type="Proteomes" id="UP000636888">
    <property type="component" value="Unassembled WGS sequence"/>
</dbReference>
<comment type="caution">
    <text evidence="1">The sequence shown here is derived from an EMBL/GenBank/DDBJ whole genome shotgun (WGS) entry which is preliminary data.</text>
</comment>
<dbReference type="RefSeq" id="WP_199384226.1">
    <property type="nucleotide sequence ID" value="NZ_JAEMHM010000008.1"/>
</dbReference>
<dbReference type="PROSITE" id="PS51257">
    <property type="entry name" value="PROKAR_LIPOPROTEIN"/>
    <property type="match status" value="1"/>
</dbReference>
<gene>
    <name evidence="1" type="ORF">JFN93_11535</name>
</gene>
<reference evidence="1" key="1">
    <citation type="submission" date="2020-12" db="EMBL/GenBank/DDBJ databases">
        <title>Geomonas sp. Red875, isolated from river sediment.</title>
        <authorList>
            <person name="Xu Z."/>
            <person name="Zhang Z."/>
            <person name="Masuda Y."/>
            <person name="Itoh H."/>
            <person name="Senoo K."/>
        </authorList>
    </citation>
    <scope>NUCLEOTIDE SEQUENCE</scope>
    <source>
        <strain evidence="1">Red875</strain>
    </source>
</reference>